<dbReference type="GO" id="GO:0006364">
    <property type="term" value="P:rRNA processing"/>
    <property type="evidence" value="ECO:0007669"/>
    <property type="project" value="InterPro"/>
</dbReference>
<keyword evidence="4" id="KW-1185">Reference proteome</keyword>
<feature type="region of interest" description="Disordered" evidence="1">
    <location>
        <begin position="51"/>
        <end position="235"/>
    </location>
</feature>
<feature type="region of interest" description="Disordered" evidence="1">
    <location>
        <begin position="1"/>
        <end position="20"/>
    </location>
</feature>
<reference evidence="3" key="1">
    <citation type="submission" date="2020-07" db="EMBL/GenBank/DDBJ databases">
        <title>Clarias magur genome sequencing, assembly and annotation.</title>
        <authorList>
            <person name="Kushwaha B."/>
            <person name="Kumar R."/>
            <person name="Das P."/>
            <person name="Joshi C.G."/>
            <person name="Kumar D."/>
            <person name="Nagpure N.S."/>
            <person name="Pandey M."/>
            <person name="Agarwal S."/>
            <person name="Srivastava S."/>
            <person name="Singh M."/>
            <person name="Sahoo L."/>
            <person name="Jayasankar P."/>
            <person name="Meher P.K."/>
            <person name="Koringa P.G."/>
            <person name="Iquebal M.A."/>
            <person name="Das S.P."/>
            <person name="Bit A."/>
            <person name="Patnaik S."/>
            <person name="Patel N."/>
            <person name="Shah T.M."/>
            <person name="Hinsu A."/>
            <person name="Jena J.K."/>
        </authorList>
    </citation>
    <scope>NUCLEOTIDE SEQUENCE</scope>
    <source>
        <strain evidence="3">CIFAMagur01</strain>
        <tissue evidence="3">Testis</tissue>
    </source>
</reference>
<name>A0A8J4UJ28_CLAMG</name>
<gene>
    <name evidence="3" type="primary">esf1</name>
    <name evidence="3" type="ORF">DAT39_014597</name>
</gene>
<protein>
    <submittedName>
        <fullName evidence="3">ESF1</fullName>
    </submittedName>
</protein>
<dbReference type="InterPro" id="IPR056750">
    <property type="entry name" value="RRM_ESF1"/>
</dbReference>
<feature type="compositionally biased region" description="Basic residues" evidence="1">
    <location>
        <begin position="549"/>
        <end position="559"/>
    </location>
</feature>
<dbReference type="PANTHER" id="PTHR12202:SF0">
    <property type="entry name" value="ESF1 HOMOLOG"/>
    <property type="match status" value="1"/>
</dbReference>
<dbReference type="AlphaFoldDB" id="A0A8J4UJ28"/>
<feature type="region of interest" description="Disordered" evidence="1">
    <location>
        <begin position="302"/>
        <end position="323"/>
    </location>
</feature>
<dbReference type="InterPro" id="IPR039754">
    <property type="entry name" value="Esf1"/>
</dbReference>
<feature type="compositionally biased region" description="Acidic residues" evidence="1">
    <location>
        <begin position="453"/>
        <end position="462"/>
    </location>
</feature>
<evidence type="ECO:0000256" key="1">
    <source>
        <dbReference type="SAM" id="MobiDB-lite"/>
    </source>
</evidence>
<evidence type="ECO:0000313" key="3">
    <source>
        <dbReference type="EMBL" id="KAF5895670.1"/>
    </source>
</evidence>
<comment type="caution">
    <text evidence="3">The sequence shown here is derived from an EMBL/GenBank/DDBJ whole genome shotgun (WGS) entry which is preliminary data.</text>
</comment>
<feature type="compositionally biased region" description="Basic and acidic residues" evidence="1">
    <location>
        <begin position="608"/>
        <end position="620"/>
    </location>
</feature>
<feature type="compositionally biased region" description="Basic and acidic residues" evidence="1">
    <location>
        <begin position="531"/>
        <end position="548"/>
    </location>
</feature>
<sequence length="673" mass="78224">MSSKKQPGADERFARVKKDPRFWEMPEVEQKVRIDKRFQSMFHDERFKLKYTVDKRGRPINHTSTEDLKRFYKLSDSEQSDAEQEEQKKKTTKKKKAKAKEEEEELGKGEEPATKKAVMKKSKQGEKIGRGQKVKKVSLMEEDDEDDDDDEEDDEEYSDTNDDDKGVGLSEDEEDDEDDDEDEEDESDSEDDSDSGPDLARGKGNIETSSEEEDEEEEERDDEVEDSMRHEEEEIEHDWGEMWKDAPRTEEISCRLAVCNMNWDRIKAKDLLALFNSFKPKGGVVLSVTIYPSEFGKERLKAEQTQGPLELTSLPDDPDADTEEQRVYREKVRDYQFKRLRYYYAVVECDSHETAAKIYEECDGFEYESSCSTLDLRFIPDSMTFEDEPKDRATDVDLSTYQPKLFTSTATTTAKVELTWDETDHDRITTLSKNFNKDELLNMDFQAYLASSSEDEDDEVEAEEVKPAVSVKDEKKGGKKGKKEDEQIAKYRELLQTIQDKEGKGKDKDMEMEITWVPGLKENAEQLVKKKLEGKDKMTPWEEFLEKKKEKKKDKRKGKKEAEAHHDVAISDDELPPDVNLNDPFFSEDLAGSTEAAQKVKKSKKNKKAEEKLRPEEEAELEKQKAEIALLMDEDEKQQHFNYDQIVEQQNLSKKKRKKLLKSNTLPEEDSFK</sequence>
<dbReference type="Pfam" id="PF25121">
    <property type="entry name" value="RRM_ESF1"/>
    <property type="match status" value="1"/>
</dbReference>
<dbReference type="PANTHER" id="PTHR12202">
    <property type="entry name" value="ESF1 HOMOLOG"/>
    <property type="match status" value="1"/>
</dbReference>
<feature type="domain" description="ESF1 RRM" evidence="2">
    <location>
        <begin position="254"/>
        <end position="394"/>
    </location>
</feature>
<accession>A0A8J4UJ28</accession>
<evidence type="ECO:0000259" key="2">
    <source>
        <dbReference type="Pfam" id="PF25121"/>
    </source>
</evidence>
<feature type="region of interest" description="Disordered" evidence="1">
    <location>
        <begin position="452"/>
        <end position="487"/>
    </location>
</feature>
<dbReference type="Gene3D" id="3.30.70.330">
    <property type="match status" value="1"/>
</dbReference>
<feature type="region of interest" description="Disordered" evidence="1">
    <location>
        <begin position="531"/>
        <end position="620"/>
    </location>
</feature>
<feature type="compositionally biased region" description="Basic and acidic residues" evidence="1">
    <location>
        <begin position="463"/>
        <end position="487"/>
    </location>
</feature>
<feature type="compositionally biased region" description="Basic and acidic residues" evidence="1">
    <location>
        <begin position="226"/>
        <end position="235"/>
    </location>
</feature>
<feature type="region of interest" description="Disordered" evidence="1">
    <location>
        <begin position="651"/>
        <end position="673"/>
    </location>
</feature>
<feature type="compositionally biased region" description="Basic and acidic residues" evidence="1">
    <location>
        <begin position="64"/>
        <end position="76"/>
    </location>
</feature>
<feature type="compositionally biased region" description="Basic and acidic residues" evidence="1">
    <location>
        <begin position="7"/>
        <end position="20"/>
    </location>
</feature>
<organism evidence="3 4">
    <name type="scientific">Clarias magur</name>
    <name type="common">Asian catfish</name>
    <name type="synonym">Macropteronotus magur</name>
    <dbReference type="NCBI Taxonomy" id="1594786"/>
    <lineage>
        <taxon>Eukaryota</taxon>
        <taxon>Metazoa</taxon>
        <taxon>Chordata</taxon>
        <taxon>Craniata</taxon>
        <taxon>Vertebrata</taxon>
        <taxon>Euteleostomi</taxon>
        <taxon>Actinopterygii</taxon>
        <taxon>Neopterygii</taxon>
        <taxon>Teleostei</taxon>
        <taxon>Ostariophysi</taxon>
        <taxon>Siluriformes</taxon>
        <taxon>Clariidae</taxon>
        <taxon>Clarias</taxon>
    </lineage>
</organism>
<feature type="compositionally biased region" description="Acidic residues" evidence="1">
    <location>
        <begin position="209"/>
        <end position="225"/>
    </location>
</feature>
<dbReference type="OrthoDB" id="431825at2759"/>
<feature type="non-terminal residue" evidence="3">
    <location>
        <position position="1"/>
    </location>
</feature>
<evidence type="ECO:0000313" key="4">
    <source>
        <dbReference type="Proteomes" id="UP000727407"/>
    </source>
</evidence>
<feature type="compositionally biased region" description="Acidic residues" evidence="1">
    <location>
        <begin position="170"/>
        <end position="195"/>
    </location>
</feature>
<feature type="compositionally biased region" description="Acidic residues" evidence="1">
    <location>
        <begin position="140"/>
        <end position="162"/>
    </location>
</feature>
<dbReference type="InterPro" id="IPR012677">
    <property type="entry name" value="Nucleotide-bd_a/b_plait_sf"/>
</dbReference>
<feature type="compositionally biased region" description="Basic and acidic residues" evidence="1">
    <location>
        <begin position="560"/>
        <end position="569"/>
    </location>
</feature>
<dbReference type="GO" id="GO:0003723">
    <property type="term" value="F:RNA binding"/>
    <property type="evidence" value="ECO:0007669"/>
    <property type="project" value="TreeGrafter"/>
</dbReference>
<proteinExistence type="predicted"/>
<dbReference type="EMBL" id="QNUK01000311">
    <property type="protein sequence ID" value="KAF5895670.1"/>
    <property type="molecule type" value="Genomic_DNA"/>
</dbReference>
<dbReference type="Proteomes" id="UP000727407">
    <property type="component" value="Unassembled WGS sequence"/>
</dbReference>